<reference evidence="2" key="2">
    <citation type="submission" date="2023-11" db="EMBL/GenBank/DDBJ databases">
        <authorList>
            <person name="Beijen E."/>
            <person name="Ohm R.A."/>
        </authorList>
    </citation>
    <scope>NUCLEOTIDE SEQUENCE</scope>
    <source>
        <strain evidence="2">CBS 150709</strain>
    </source>
</reference>
<evidence type="ECO:0000313" key="4">
    <source>
        <dbReference type="Proteomes" id="UP000078340"/>
    </source>
</evidence>
<keyword evidence="5" id="KW-1185">Reference proteome</keyword>
<organism evidence="3 4">
    <name type="scientific">Purpureocillium lilacinum</name>
    <name type="common">Paecilomyces lilacinus</name>
    <dbReference type="NCBI Taxonomy" id="33203"/>
    <lineage>
        <taxon>Eukaryota</taxon>
        <taxon>Fungi</taxon>
        <taxon>Dikarya</taxon>
        <taxon>Ascomycota</taxon>
        <taxon>Pezizomycotina</taxon>
        <taxon>Sordariomycetes</taxon>
        <taxon>Hypocreomycetidae</taxon>
        <taxon>Hypocreales</taxon>
        <taxon>Ophiocordycipitaceae</taxon>
        <taxon>Purpureocillium</taxon>
    </lineage>
</organism>
<dbReference type="AlphaFoldDB" id="A0A179FJD4"/>
<dbReference type="Pfam" id="PF01042">
    <property type="entry name" value="Ribonuc_L-PSP"/>
    <property type="match status" value="1"/>
</dbReference>
<evidence type="ECO:0000313" key="3">
    <source>
        <dbReference type="EMBL" id="OAQ65652.1"/>
    </source>
</evidence>
<dbReference type="GeneID" id="28893303"/>
<comment type="caution">
    <text evidence="3">The sequence shown here is derived from an EMBL/GenBank/DDBJ whole genome shotgun (WGS) entry which is preliminary data.</text>
</comment>
<evidence type="ECO:0000313" key="2">
    <source>
        <dbReference type="EMBL" id="KAK4078830.1"/>
    </source>
</evidence>
<dbReference type="GO" id="GO:0019239">
    <property type="term" value="F:deaminase activity"/>
    <property type="evidence" value="ECO:0007669"/>
    <property type="project" value="TreeGrafter"/>
</dbReference>
<dbReference type="InterPro" id="IPR006175">
    <property type="entry name" value="YjgF/YER057c/UK114"/>
</dbReference>
<protein>
    <submittedName>
        <fullName evidence="3">Endoribonuclease l-PSP domain-containing protein</fullName>
    </submittedName>
</protein>
<accession>A0A179FJD4</accession>
<dbReference type="KEGG" id="plj:28893303"/>
<evidence type="ECO:0000313" key="5">
    <source>
        <dbReference type="Proteomes" id="UP001287286"/>
    </source>
</evidence>
<dbReference type="OMA" id="ECTAYLN"/>
<reference evidence="2 5" key="3">
    <citation type="journal article" date="2024" name="Microbiol. Resour. Announc.">
        <title>Genome annotations for the ascomycete fungi Trichoderma harzianum, Trichoderma aggressivum, and Purpureocillium lilacinum.</title>
        <authorList>
            <person name="Beijen E.P.W."/>
            <person name="Ohm R.A."/>
        </authorList>
    </citation>
    <scope>NUCLEOTIDE SEQUENCE [LARGE SCALE GENOMIC DNA]</scope>
    <source>
        <strain evidence="2 5">CBS 150709</strain>
    </source>
</reference>
<dbReference type="FunFam" id="3.30.1330.40:FF:000001">
    <property type="entry name" value="L-PSP family endoribonuclease"/>
    <property type="match status" value="1"/>
</dbReference>
<reference evidence="3 4" key="1">
    <citation type="submission" date="2016-02" db="EMBL/GenBank/DDBJ databases">
        <title>Biosynthesis of antibiotic leucinostatins and their inhibition on Phytophthora in bio-control Purpureocillium lilacinum.</title>
        <authorList>
            <person name="Wang G."/>
            <person name="Liu Z."/>
            <person name="Lin R."/>
            <person name="Li E."/>
            <person name="Mao Z."/>
            <person name="Ling J."/>
            <person name="Yin W."/>
            <person name="Xie B."/>
        </authorList>
    </citation>
    <scope>NUCLEOTIDE SEQUENCE [LARGE SCALE GENOMIC DNA]</scope>
    <source>
        <strain evidence="3">PLFJ-1</strain>
    </source>
</reference>
<dbReference type="Proteomes" id="UP000078340">
    <property type="component" value="Unassembled WGS sequence"/>
</dbReference>
<dbReference type="PANTHER" id="PTHR11803">
    <property type="entry name" value="2-IMINOBUTANOATE/2-IMINOPROPANOATE DEAMINASE RIDA"/>
    <property type="match status" value="1"/>
</dbReference>
<dbReference type="PANTHER" id="PTHR11803:SF58">
    <property type="entry name" value="PROTEIN HMF1-RELATED"/>
    <property type="match status" value="1"/>
</dbReference>
<dbReference type="EMBL" id="LSBI01000024">
    <property type="protein sequence ID" value="OAQ65652.1"/>
    <property type="molecule type" value="Genomic_DNA"/>
</dbReference>
<dbReference type="Proteomes" id="UP001287286">
    <property type="component" value="Unassembled WGS sequence"/>
</dbReference>
<dbReference type="SUPFAM" id="SSF55298">
    <property type="entry name" value="YjgF-like"/>
    <property type="match status" value="1"/>
</dbReference>
<dbReference type="InterPro" id="IPR035959">
    <property type="entry name" value="RutC-like_sf"/>
</dbReference>
<evidence type="ECO:0000256" key="1">
    <source>
        <dbReference type="ARBA" id="ARBA00010552"/>
    </source>
</evidence>
<dbReference type="GO" id="GO:0005829">
    <property type="term" value="C:cytosol"/>
    <property type="evidence" value="ECO:0007669"/>
    <property type="project" value="TreeGrafter"/>
</dbReference>
<gene>
    <name evidence="2" type="ORF">Purlil1_11838</name>
    <name evidence="3" type="ORF">VFPFJ_11187</name>
</gene>
<name>A0A179FJD4_PURLI</name>
<dbReference type="Gene3D" id="3.30.1330.40">
    <property type="entry name" value="RutC-like"/>
    <property type="match status" value="1"/>
</dbReference>
<dbReference type="CDD" id="cd00448">
    <property type="entry name" value="YjgF_YER057c_UK114_family"/>
    <property type="match status" value="1"/>
</dbReference>
<dbReference type="GO" id="GO:0005739">
    <property type="term" value="C:mitochondrion"/>
    <property type="evidence" value="ECO:0007669"/>
    <property type="project" value="TreeGrafter"/>
</dbReference>
<comment type="similarity">
    <text evidence="1">Belongs to the RutC family.</text>
</comment>
<proteinExistence type="inferred from homology"/>
<sequence>MADRQIVNRHNYTSAYLNEATIHNGVIYCSGKVGMDEKTRTLVSDDVGEQTRAALNLLQSALHKAGSDFTKLLKVNIFLTNRADFAAMNAVYVDMIPDPKPARICVTVTELGLNAKVEVDCTAMAGENL</sequence>
<dbReference type="EMBL" id="JAWRVI010000079">
    <property type="protein sequence ID" value="KAK4078830.1"/>
    <property type="molecule type" value="Genomic_DNA"/>
</dbReference>